<feature type="domain" description="EGF-like" evidence="16">
    <location>
        <begin position="446"/>
        <end position="482"/>
    </location>
</feature>
<evidence type="ECO:0000256" key="14">
    <source>
        <dbReference type="SAM" id="Phobius"/>
    </source>
</evidence>
<feature type="compositionally biased region" description="Low complexity" evidence="13">
    <location>
        <begin position="2032"/>
        <end position="2046"/>
    </location>
</feature>
<dbReference type="PANTHER" id="PTHR24049">
    <property type="entry name" value="CRUMBS FAMILY MEMBER"/>
    <property type="match status" value="1"/>
</dbReference>
<reference evidence="18" key="1">
    <citation type="submission" date="2022-11" db="UniProtKB">
        <authorList>
            <consortium name="EnsemblMetazoa"/>
        </authorList>
    </citation>
    <scope>IDENTIFICATION</scope>
</reference>
<feature type="domain" description="EGF-like" evidence="16">
    <location>
        <begin position="292"/>
        <end position="328"/>
    </location>
</feature>
<feature type="disulfide bond" evidence="12">
    <location>
        <begin position="126"/>
        <end position="135"/>
    </location>
</feature>
<feature type="compositionally biased region" description="Low complexity" evidence="13">
    <location>
        <begin position="2310"/>
        <end position="2319"/>
    </location>
</feature>
<dbReference type="OrthoDB" id="10572346at2759"/>
<evidence type="ECO:0000256" key="10">
    <source>
        <dbReference type="ARBA" id="ARBA00023157"/>
    </source>
</evidence>
<dbReference type="InterPro" id="IPR001881">
    <property type="entry name" value="EGF-like_Ca-bd_dom"/>
</dbReference>
<evidence type="ECO:0000256" key="15">
    <source>
        <dbReference type="SAM" id="SignalP"/>
    </source>
</evidence>
<dbReference type="InterPro" id="IPR013032">
    <property type="entry name" value="EGF-like_CS"/>
</dbReference>
<keyword evidence="5 15" id="KW-0732">Signal</keyword>
<dbReference type="InterPro" id="IPR000742">
    <property type="entry name" value="EGF"/>
</dbReference>
<evidence type="ECO:0000256" key="4">
    <source>
        <dbReference type="ARBA" id="ARBA00022692"/>
    </source>
</evidence>
<feature type="disulfide bond" evidence="12">
    <location>
        <begin position="973"/>
        <end position="982"/>
    </location>
</feature>
<keyword evidence="11" id="KW-0325">Glycoprotein</keyword>
<feature type="compositionally biased region" description="Polar residues" evidence="13">
    <location>
        <begin position="1853"/>
        <end position="1884"/>
    </location>
</feature>
<feature type="disulfide bond" evidence="12">
    <location>
        <begin position="665"/>
        <end position="674"/>
    </location>
</feature>
<feature type="disulfide bond" evidence="12">
    <location>
        <begin position="742"/>
        <end position="751"/>
    </location>
</feature>
<keyword evidence="10 12" id="KW-1015">Disulfide bond</keyword>
<dbReference type="SUPFAM" id="SSF57196">
    <property type="entry name" value="EGF/Laminin"/>
    <property type="match status" value="19"/>
</dbReference>
<evidence type="ECO:0000256" key="9">
    <source>
        <dbReference type="ARBA" id="ARBA00023136"/>
    </source>
</evidence>
<feature type="domain" description="Fibronectin type-III" evidence="17">
    <location>
        <begin position="4182"/>
        <end position="4277"/>
    </location>
</feature>
<dbReference type="PANTHER" id="PTHR24049:SF22">
    <property type="entry name" value="DROSOPHILA CRUMBS HOMOLOG"/>
    <property type="match status" value="1"/>
</dbReference>
<evidence type="ECO:0000256" key="11">
    <source>
        <dbReference type="ARBA" id="ARBA00023180"/>
    </source>
</evidence>
<keyword evidence="9 14" id="KW-0472">Membrane</keyword>
<feature type="disulfide bond" evidence="12">
    <location>
        <begin position="472"/>
        <end position="481"/>
    </location>
</feature>
<feature type="domain" description="EGF-like" evidence="16">
    <location>
        <begin position="869"/>
        <end position="906"/>
    </location>
</feature>
<feature type="domain" description="EGF-like" evidence="16">
    <location>
        <begin position="23"/>
        <end position="59"/>
    </location>
</feature>
<feature type="disulfide bond" evidence="12">
    <location>
        <begin position="241"/>
        <end position="250"/>
    </location>
</feature>
<dbReference type="PROSITE" id="PS50853">
    <property type="entry name" value="FN3"/>
    <property type="match status" value="1"/>
</dbReference>
<feature type="disulfide bond" evidence="12">
    <location>
        <begin position="395"/>
        <end position="404"/>
    </location>
</feature>
<feature type="domain" description="EGF-like" evidence="16">
    <location>
        <begin position="600"/>
        <end position="636"/>
    </location>
</feature>
<dbReference type="PROSITE" id="PS50026">
    <property type="entry name" value="EGF_3"/>
    <property type="match status" value="26"/>
</dbReference>
<dbReference type="GeneID" id="119737677"/>
<evidence type="ECO:0000256" key="13">
    <source>
        <dbReference type="SAM" id="MobiDB-lite"/>
    </source>
</evidence>
<dbReference type="InterPro" id="IPR051022">
    <property type="entry name" value="Notch_Cell-Fate_Det"/>
</dbReference>
<feature type="disulfide bond" evidence="12">
    <location>
        <begin position="588"/>
        <end position="597"/>
    </location>
</feature>
<feature type="disulfide bond" evidence="12">
    <location>
        <begin position="935"/>
        <end position="944"/>
    </location>
</feature>
<feature type="disulfide bond" evidence="12">
    <location>
        <begin position="857"/>
        <end position="866"/>
    </location>
</feature>
<dbReference type="OMA" id="ALIMTYR"/>
<feature type="compositionally biased region" description="Polar residues" evidence="13">
    <location>
        <begin position="2520"/>
        <end position="2600"/>
    </location>
</feature>
<feature type="domain" description="EGF-like" evidence="16">
    <location>
        <begin position="61"/>
        <end position="97"/>
    </location>
</feature>
<dbReference type="GO" id="GO:0000902">
    <property type="term" value="P:cell morphogenesis"/>
    <property type="evidence" value="ECO:0007669"/>
    <property type="project" value="UniProtKB-ARBA"/>
</dbReference>
<feature type="region of interest" description="Disordered" evidence="13">
    <location>
        <begin position="1045"/>
        <end position="1069"/>
    </location>
</feature>
<dbReference type="GO" id="GO:0007154">
    <property type="term" value="P:cell communication"/>
    <property type="evidence" value="ECO:0007669"/>
    <property type="project" value="UniProtKB-ARBA"/>
</dbReference>
<dbReference type="InterPro" id="IPR000152">
    <property type="entry name" value="EGF-type_Asp/Asn_hydroxyl_site"/>
</dbReference>
<proteinExistence type="predicted"/>
<dbReference type="GO" id="GO:0032991">
    <property type="term" value="C:protein-containing complex"/>
    <property type="evidence" value="ECO:0007669"/>
    <property type="project" value="TreeGrafter"/>
</dbReference>
<dbReference type="InterPro" id="IPR009030">
    <property type="entry name" value="Growth_fac_rcpt_cys_sf"/>
</dbReference>
<dbReference type="GO" id="GO:0045197">
    <property type="term" value="P:establishment or maintenance of epithelial cell apical/basal polarity"/>
    <property type="evidence" value="ECO:0007669"/>
    <property type="project" value="TreeGrafter"/>
</dbReference>
<feature type="compositionally biased region" description="Polar residues" evidence="13">
    <location>
        <begin position="2047"/>
        <end position="2122"/>
    </location>
</feature>
<comment type="caution">
    <text evidence="12">Lacks conserved residue(s) required for the propagation of feature annotation.</text>
</comment>
<dbReference type="CDD" id="cd00054">
    <property type="entry name" value="EGF_CA"/>
    <property type="match status" value="26"/>
</dbReference>
<name>A0A914AX54_PATMI</name>
<feature type="disulfide bond" evidence="12">
    <location>
        <begin position="318"/>
        <end position="327"/>
    </location>
</feature>
<dbReference type="SMART" id="SM00181">
    <property type="entry name" value="EGF"/>
    <property type="match status" value="26"/>
</dbReference>
<feature type="disulfide bond" evidence="12">
    <location>
        <begin position="819"/>
        <end position="828"/>
    </location>
</feature>
<feature type="domain" description="EGF-like" evidence="16">
    <location>
        <begin position="561"/>
        <end position="598"/>
    </location>
</feature>
<dbReference type="InterPro" id="IPR036116">
    <property type="entry name" value="FN3_sf"/>
</dbReference>
<keyword evidence="3 12" id="KW-0245">EGF-like domain</keyword>
<dbReference type="PROSITE" id="PS01187">
    <property type="entry name" value="EGF_CA"/>
    <property type="match status" value="2"/>
</dbReference>
<feature type="domain" description="EGF-like" evidence="16">
    <location>
        <begin position="138"/>
        <end position="174"/>
    </location>
</feature>
<dbReference type="RefSeq" id="XP_038068109.1">
    <property type="nucleotide sequence ID" value="XM_038212181.1"/>
</dbReference>
<feature type="region of interest" description="Disordered" evidence="13">
    <location>
        <begin position="2262"/>
        <end position="2393"/>
    </location>
</feature>
<feature type="domain" description="EGF-like" evidence="16">
    <location>
        <begin position="215"/>
        <end position="251"/>
    </location>
</feature>
<feature type="disulfide bond" evidence="12">
    <location>
        <begin position="896"/>
        <end position="905"/>
    </location>
</feature>
<feature type="domain" description="EGF-like" evidence="16">
    <location>
        <begin position="523"/>
        <end position="559"/>
    </location>
</feature>
<dbReference type="FunFam" id="2.10.25.10:FF:000230">
    <property type="entry name" value="Delta-like protein"/>
    <property type="match status" value="6"/>
</dbReference>
<dbReference type="Gene3D" id="2.10.25.10">
    <property type="entry name" value="Laminin"/>
    <property type="match status" value="25"/>
</dbReference>
<feature type="domain" description="EGF-like" evidence="16">
    <location>
        <begin position="831"/>
        <end position="867"/>
    </location>
</feature>
<dbReference type="InterPro" id="IPR018097">
    <property type="entry name" value="EGF_Ca-bd_CS"/>
</dbReference>
<dbReference type="FunFam" id="2.10.25.10:FF:000004">
    <property type="entry name" value="Neurogenic locus notch 1"/>
    <property type="match status" value="4"/>
</dbReference>
<feature type="transmembrane region" description="Helical" evidence="14">
    <location>
        <begin position="4291"/>
        <end position="4318"/>
    </location>
</feature>
<feature type="disulfide bond" evidence="12">
    <location>
        <begin position="626"/>
        <end position="635"/>
    </location>
</feature>
<dbReference type="SMART" id="SM00179">
    <property type="entry name" value="EGF_CA"/>
    <property type="match status" value="26"/>
</dbReference>
<feature type="disulfide bond" evidence="12">
    <location>
        <begin position="280"/>
        <end position="289"/>
    </location>
</feature>
<dbReference type="PROSITE" id="PS00010">
    <property type="entry name" value="ASX_HYDROXYL"/>
    <property type="match status" value="4"/>
</dbReference>
<dbReference type="SUPFAM" id="SSF57184">
    <property type="entry name" value="Growth factor receptor domain"/>
    <property type="match status" value="2"/>
</dbReference>
<dbReference type="Pfam" id="PF00008">
    <property type="entry name" value="EGF"/>
    <property type="match status" value="18"/>
</dbReference>
<dbReference type="PROSITE" id="PS00022">
    <property type="entry name" value="EGF_1"/>
    <property type="match status" value="26"/>
</dbReference>
<feature type="domain" description="EGF-like" evidence="16">
    <location>
        <begin position="754"/>
        <end position="790"/>
    </location>
</feature>
<feature type="region of interest" description="Disordered" evidence="13">
    <location>
        <begin position="2519"/>
        <end position="2600"/>
    </location>
</feature>
<feature type="disulfide bond" evidence="12">
    <location>
        <begin position="49"/>
        <end position="58"/>
    </location>
</feature>
<feature type="disulfide bond" evidence="12">
    <location>
        <begin position="203"/>
        <end position="212"/>
    </location>
</feature>
<dbReference type="PROSITE" id="PS01186">
    <property type="entry name" value="EGF_2"/>
    <property type="match status" value="14"/>
</dbReference>
<evidence type="ECO:0000313" key="18">
    <source>
        <dbReference type="EnsemblMetazoa" id="XP_038068109.1"/>
    </source>
</evidence>
<dbReference type="GO" id="GO:0042063">
    <property type="term" value="P:gliogenesis"/>
    <property type="evidence" value="ECO:0007669"/>
    <property type="project" value="UniProtKB-ARBA"/>
</dbReference>
<keyword evidence="19" id="KW-1185">Reference proteome</keyword>
<dbReference type="Pfam" id="PF07645">
    <property type="entry name" value="EGF_CA"/>
    <property type="match status" value="1"/>
</dbReference>
<feature type="domain" description="EGF-like" evidence="16">
    <location>
        <begin position="99"/>
        <end position="136"/>
    </location>
</feature>
<dbReference type="GO" id="GO:0007157">
    <property type="term" value="P:heterophilic cell-cell adhesion via plasma membrane cell adhesion molecules"/>
    <property type="evidence" value="ECO:0007669"/>
    <property type="project" value="TreeGrafter"/>
</dbReference>
<feature type="domain" description="EGF-like" evidence="16">
    <location>
        <begin position="715"/>
        <end position="752"/>
    </location>
</feature>
<dbReference type="FunFam" id="2.10.25.10:FF:000006">
    <property type="entry name" value="Versican core protein-like isoform 1"/>
    <property type="match status" value="1"/>
</dbReference>
<dbReference type="InterPro" id="IPR013783">
    <property type="entry name" value="Ig-like_fold"/>
</dbReference>
<evidence type="ECO:0000256" key="6">
    <source>
        <dbReference type="ARBA" id="ARBA00022737"/>
    </source>
</evidence>
<sequence length="4341" mass="460826">MNSWLGFILLLAACLAGNTGIANGAVCDPSPCRNGGACIDFGGRYFCICVHGFSGRNCEIVDHPCDSNPCMNNATCEELNNNYTCTCAPFYSGVNCETEIRPCRSGPCMNGATCMDNFIDSYTCICQAGYTGQDCQTDIDECASGPCMNNATCEQSINEYSCTCAPFFSGVNCETEIRPCRSGPCMNGATCMDNSIDSYTCICQAGYTGQDCETDIDECASGPCMNNATCEQSLNKYSCTCAPFFSGVNCETEIRPCRSGPCMNGATCMDNSIDSYTCICQAGYTGQDCETDIDECASGPCMNNATCEQSINEYSCTCAPFFSGVNCETEIRPCMSGPCMNGATCMDNSIDSYTCICQAGYTGQDCETDIDECASGPCMNNATCEQSLNEYSCTCAPFFSGVNCETEIRPCRSGPCMNGATCMDNSIDSYTCICQAGYTGQDCETDIDECASGPCMNNATCEQSINEYSCTCAPFFSGVNCETEIRPCRSGPCMNGATCMDNSIDSYTCICQAGYTGQDCESDIDECASGPCMNNATCEQSLNEYSCTCAPFFSGVNCETEIRPCWSGPCMNGATCMDNSIDSYTCICQAGYTGQDCQTDIDECASGPCMNNATCEQSINEYSCTCAPFFSGVNCETEIRPCRSGPCMNGATCMDNSIDSYTCICQAGYTGQDCETDIDECASGPCMNNATCEQSLNEYSCTCAPFFSGVNCETEIRPCRSGPCMNGATCMDNSINSYTCICQAGYTGQDCETDISECASDPCMNNATCVDMPNEYSCTCPAFYSGVNCETEIRPCRSGPCMNGATCMDNSIDSYTCICQAGYTGQDCESDMNECASNPCMNDATCEDMLNEYSCVCPEFYTGVNCETETRPCTSDPCVNGATCTDIATDFYVCFCAEGFTGTDCETEIRPCMSVPCMNGATCTDVSTDFYVCFCREGFTGTDCETDVNECLDSPCANGGTCVNEIGGYRCTCDFPWEGTNCTDRIDFCALLPCMNDGTCVAYDFYGLCTCAENYEGVICQVYTGPPTTTLEPTTMPMPISKTTTPAVMPTEPQGSTLPEVTTPSQTQGPIDVKLTTMEATTLPVTSIEDFFTTTEPTNTTITVYTQRPARIDLLVETDTPAISTDFVITTVPENAIAEIVNETEIGLIILSITTSAGAYTTIVVSTMEPSDMFLVVETVDAENTAALAFGILNITLPTTETPVVSGGPSVSSTQSPGVTTRFMRALSTTGSALVEAAVTTTSPANFTLVIVTGNPNQTANVSFDTVPGNAAYDVQFVTMENPDTVVLSFKTSEAVNVTWTMNLMEMANISLIVDTLDDSHVIVLEEKALSTQMPTRPVVESFVKYLSTQGSTVVRASASTTGPANYTLVIYTRNPGQNALVNVMQSPPEAIFDLMGDISFDPDALTMTFRSSEAANVDLLITLLDSANVSFQVDTTDQSSVVVLAEDTGVSSTMQPGVVEMFLRYLSTQESAMVRASASTASPANYTLVIYTRNPGQTANVSLMTSPSGVAFDVMRHVSVSPDALTMTFRTSEAVDATVLMNLLESANISLRVDTADQSSEVVLAEDTGVLSTMQPTVVESFLRSLSTQGSTVVRASASTASPANYTLVIYTRNPGQTANVSLMTSPDGAAFDVMRYVSMDPAALMMTFRTSEAVNATILMNLLESANITLRVDTADQSSVIILSDDTGASSTAQPMSTYPVTTKPTLVTDPVVYSFDKAVFAMAGQVYRVFVSTSGRADYTLTRFKVSPEHETNVSIRTIPNGAAMDDNERETSDALTTTFKTFTQTNTTVFVTVREGGIITFKVETTDGSALVTLTEFTGVIPTIPMTVEPTVGSTISAEPGTSPEPMVTSKTTGPSDRMTSPQTSLGATMSPEPSASQPMMTSQTMIASDQMTSQQVSMSSQPMMTSQPPIVETTVRSLSTRGPSVVKAFASTENPANYTLVIYTRDPERTVNVSYVTDPDGAMYDAVISFDDDPESLTMTFKTQEAVDTTVMVSLLESANVTFQVDTADPSSAVMIALDGDMTSMQPPASTSSMSAEPSASQTLMMSQTMGPSDQMTSQQTSMGATMSPEPSASQPMMTSQTMGPSDQMTSQQTSIGATMSAEPSASQPMMTSQTMGPSDKMTSQQVSMSSQPMMTSQPQIVETTVRSLSTQGPSVVKAFASTINPANYTLVIYTRDPERTVNVSYVTDPDGAMYDAVISFDDDPESLTMTFKTQEAVDTTVIVSLLESANVTFQVDTADPSSAVMLALDGDMTSMQPLSSTSTMSAEPSASQPMMTSQTMGPSDQMTSQQTSMGATMSAEPSASQTMMMSQTMGPSDQMTSQQTSMGATMSAEPSASQPMMTSQTMGPSDRMTSQQTSMGATMSPEPSASQPMMTSQTMGPSDKMTSQQVSMSSQPMMTSQPQIVETTIRSLSTQGPAVVKAFASTRFPANYTLVIYARNPESVNVTLETDPAGVAYDIEGYMDDDPESLVTTFTTSQAVGTTLVLGLVESANITFQVDTADPFVIVELEEDTGSGSTMQPSPSMTATMSPATGPTSQTMRPSSSVTATMSPEPGESSQPMTTRRGTGTDEMTSQHMASTMSSGPATPPRSTVVSQTVPVSDMMTTPSSVEGPLVKTLSTQGSTTVRASVSAASLANYTLVVYTRDPLKTVNVTIVTIPSGAAFDIMPFTNDEVLTMTFKTSGAVDTTVFVDMFESANISFRVDTEDQSSMLILVEETGTSSTMQPAVSTQMPTEPMVVQSFIRFLSTQGTTVVRASASTGSPANYTLVVYTTNPGETANVSIITVPSGAAFEVMSRTSNDPEALMLTFRTVGSVDTDLIISLLESANVSLQVDSADQSSEVVLAEETAMSTMRPVVSTEVTTGPEVVESFTRLLRTEGSTTVTAFASTQKPANYTLLVFTRNADTANITIETDPVGLAYDEQIFRGSDFDSVLMSFRTLESVNTTVTIQLLESANISFTVSTSDQSISLKLSEGTDIVSTIQPTVSTGMSTEPSIRTLTETFHSSGNTTVRACASARESAVHTLLVHTRNPSLTASVRLEADPPGVACFPQIMRSNNPEALMIILRPSEEVKATFIITLLESANITLTTETEDPSPTIEFIVEGSVSSTMQPMISASTPVSPTEPKMTSETIYPTVRMTSRPQVAESFVRSLSTTGNSTVRASVSTLSPATYTLVIYTKNPGQTADVTLNTIPANVSYDVEREISDNPAALTMTFKTSDDVNTTIIMNLLESANISLQVDTADLESVVSLVEVMDIGVTVPSPTQTPGSVLMLSTNRGGVVEAYAATNDTAILTLVVFTENPTDVDVSIVTQPADLSTGVTRFIGSDGRSVAILITVPEPANTTVRVLLTNAANISLQVDTKGDYVSRLVEVTADVTTAPEVTDNVVGPTTEVPSTVPSGSERVTLVRELMTSRPGTFNAVVSTPGPGNYSLVINVPNPGTNTRVTVTATPQGSAQNYRVSYSDNPEAFSFQFMTVVASNTTLFLTLLAPANISLTVETVGSSSTAEIVDISQPVSSTSAPTTSVTTGMATKEGTPAPLSNFFRELATTGPAEVQATASSDGPAYFEFRVSIPNPSQTTVISILTVPQGLLRDLDSDSPNIQNTQIVRFKVLSAALTIISATLKQAANVSFRVETTDSSAEVQLSDNSTEVAVTSSPTQPAATTTPSTPTPSTPAPSTAGPSDSFTISRMLSVPAGATVQASASLDRPANISFVIYTMNPAQVTGISVQTTPQGVARNFVISTLRNPERYVMHFTTSAASTADLVLPTIEAGNVSFSVTLQGQESSSNLVDLFIVGGPTMMPPTASPTPVVFVNTTRSLQIMGPSQTSLLINARSAASVVVDVSGLAEFNVSFFKEGAVQIQQTTSSQEGSSLRLLILSPVNITVMIAAQDEVEILATVMSTQPDAALVTIVTESETPTTSQPTVSPVTPETPGTLTVVRTLQTYSANSTVKAMASTTRPANLTVEVFTPNPSGTFTINIQTVPSGLAVDFNIFMSSDQDKMTYMFKTLEASETTVLMMLAEPGNISFTVTNVDDASMVTLINPSVTPEVMNVTRTITTTGAATSLVSIRTFEPSVIYLVINGSAEISLAAEPRGSVQTETPHMLGSSVLKLTTTVPANVTLFVTTGQAVVIQTIVESANPGSAVILLEGEIEPTNQPPPATVVMTSPQTQRKGDPMILNVPSIESGETTVAWRFSPSDEPFIMGFILQYREANSSVYTSTPLIPASARNYTLTNLRDNTVYVVRVIAVDRAAASFHKPVLTLSRDIMDPVPGVEQQSETKLDLFHWVLIGSAVLVVILLIIAMIGLLVCLRRKPKKNVPDGAENPAVEEETTA</sequence>
<evidence type="ECO:0000259" key="16">
    <source>
        <dbReference type="PROSITE" id="PS50026"/>
    </source>
</evidence>
<dbReference type="FunFam" id="2.10.25.10:FF:000143">
    <property type="entry name" value="Protein crumbs 1"/>
    <property type="match status" value="6"/>
</dbReference>
<evidence type="ECO:0000259" key="17">
    <source>
        <dbReference type="PROSITE" id="PS50853"/>
    </source>
</evidence>
<feature type="chain" id="PRO_5037457725" evidence="15">
    <location>
        <begin position="25"/>
        <end position="4341"/>
    </location>
</feature>
<evidence type="ECO:0000256" key="7">
    <source>
        <dbReference type="ARBA" id="ARBA00022837"/>
    </source>
</evidence>
<feature type="compositionally biased region" description="Low complexity" evidence="13">
    <location>
        <begin position="3661"/>
        <end position="3674"/>
    </location>
</feature>
<feature type="domain" description="EGF-like" evidence="16">
    <location>
        <begin position="330"/>
        <end position="367"/>
    </location>
</feature>
<dbReference type="SUPFAM" id="SSF49265">
    <property type="entry name" value="Fibronectin type III"/>
    <property type="match status" value="1"/>
</dbReference>
<feature type="disulfide bond" evidence="12">
    <location>
        <begin position="434"/>
        <end position="443"/>
    </location>
</feature>
<evidence type="ECO:0000256" key="3">
    <source>
        <dbReference type="ARBA" id="ARBA00022536"/>
    </source>
</evidence>
<dbReference type="Pfam" id="PF12661">
    <property type="entry name" value="hEGF"/>
    <property type="match status" value="6"/>
</dbReference>
<dbReference type="GO" id="GO:0005509">
    <property type="term" value="F:calcium ion binding"/>
    <property type="evidence" value="ECO:0007669"/>
    <property type="project" value="InterPro"/>
</dbReference>
<feature type="domain" description="EGF-like" evidence="16">
    <location>
        <begin position="407"/>
        <end position="444"/>
    </location>
</feature>
<feature type="domain" description="EGF-like" evidence="16">
    <location>
        <begin position="947"/>
        <end position="983"/>
    </location>
</feature>
<dbReference type="Proteomes" id="UP000887568">
    <property type="component" value="Unplaced"/>
</dbReference>
<evidence type="ECO:0000313" key="19">
    <source>
        <dbReference type="Proteomes" id="UP000887568"/>
    </source>
</evidence>
<dbReference type="EnsemblMetazoa" id="XM_038212181.1">
    <property type="protein sequence ID" value="XP_038068109.1"/>
    <property type="gene ID" value="LOC119737677"/>
</dbReference>
<feature type="compositionally biased region" description="Polar residues" evidence="13">
    <location>
        <begin position="2320"/>
        <end position="2386"/>
    </location>
</feature>
<keyword evidence="7" id="KW-0106">Calcium</keyword>
<keyword evidence="4 14" id="KW-0812">Transmembrane</keyword>
<evidence type="ECO:0000256" key="8">
    <source>
        <dbReference type="ARBA" id="ARBA00022989"/>
    </source>
</evidence>
<dbReference type="FunFam" id="2.10.25.10:FF:000391">
    <property type="entry name" value="Weary, isoform C"/>
    <property type="match status" value="4"/>
</dbReference>
<feature type="domain" description="EGF-like" evidence="16">
    <location>
        <begin position="176"/>
        <end position="213"/>
    </location>
</feature>
<evidence type="ECO:0000256" key="2">
    <source>
        <dbReference type="ARBA" id="ARBA00022475"/>
    </source>
</evidence>
<comment type="subcellular location">
    <subcellularLocation>
        <location evidence="1">Cell membrane</location>
        <topology evidence="1">Single-pass type I membrane protein</topology>
    </subcellularLocation>
</comment>
<dbReference type="GO" id="GO:0048666">
    <property type="term" value="P:neuron development"/>
    <property type="evidence" value="ECO:0007669"/>
    <property type="project" value="UniProtKB-ARBA"/>
</dbReference>
<feature type="disulfide bond" evidence="12">
    <location>
        <begin position="164"/>
        <end position="173"/>
    </location>
</feature>
<dbReference type="FunFam" id="2.10.25.10:FF:000066">
    <property type="entry name" value="FAT atypical cadherin 4"/>
    <property type="match status" value="1"/>
</dbReference>
<evidence type="ECO:0000256" key="12">
    <source>
        <dbReference type="PROSITE-ProRule" id="PRU00076"/>
    </source>
</evidence>
<accession>A0A914AX54</accession>
<feature type="domain" description="EGF-like" evidence="16">
    <location>
        <begin position="792"/>
        <end position="829"/>
    </location>
</feature>
<dbReference type="CDD" id="cd00063">
    <property type="entry name" value="FN3"/>
    <property type="match status" value="1"/>
</dbReference>
<dbReference type="GO" id="GO:0005886">
    <property type="term" value="C:plasma membrane"/>
    <property type="evidence" value="ECO:0007669"/>
    <property type="project" value="UniProtKB-SubCell"/>
</dbReference>
<feature type="domain" description="EGF-like" evidence="16">
    <location>
        <begin position="638"/>
        <end position="675"/>
    </location>
</feature>
<feature type="signal peptide" evidence="15">
    <location>
        <begin position="1"/>
        <end position="24"/>
    </location>
</feature>
<feature type="compositionally biased region" description="Polar residues" evidence="13">
    <location>
        <begin position="2262"/>
        <end position="2309"/>
    </location>
</feature>
<feature type="region of interest" description="Disordered" evidence="13">
    <location>
        <begin position="1839"/>
        <end position="1884"/>
    </location>
</feature>
<feature type="domain" description="EGF-like" evidence="16">
    <location>
        <begin position="369"/>
        <end position="405"/>
    </location>
</feature>
<feature type="disulfide bond" evidence="12">
    <location>
        <begin position="1011"/>
        <end position="1020"/>
    </location>
</feature>
<feature type="domain" description="EGF-like" evidence="16">
    <location>
        <begin position="677"/>
        <end position="713"/>
    </location>
</feature>
<feature type="region of interest" description="Disordered" evidence="13">
    <location>
        <begin position="3649"/>
        <end position="3691"/>
    </location>
</feature>
<feature type="disulfide bond" evidence="12">
    <location>
        <begin position="780"/>
        <end position="789"/>
    </location>
</feature>
<feature type="domain" description="EGF-like" evidence="16">
    <location>
        <begin position="908"/>
        <end position="945"/>
    </location>
</feature>
<dbReference type="Gene3D" id="2.60.40.10">
    <property type="entry name" value="Immunoglobulins"/>
    <property type="match status" value="1"/>
</dbReference>
<feature type="region of interest" description="Disordered" evidence="13">
    <location>
        <begin position="2029"/>
        <end position="2130"/>
    </location>
</feature>
<feature type="disulfide bond" evidence="12">
    <location>
        <begin position="703"/>
        <end position="712"/>
    </location>
</feature>
<dbReference type="FunFam" id="2.10.25.10:FF:000012">
    <property type="entry name" value="Delta-like protein"/>
    <property type="match status" value="3"/>
</dbReference>
<evidence type="ECO:0000256" key="5">
    <source>
        <dbReference type="ARBA" id="ARBA00022729"/>
    </source>
</evidence>
<organism evidence="18 19">
    <name type="scientific">Patiria miniata</name>
    <name type="common">Bat star</name>
    <name type="synonym">Asterina miniata</name>
    <dbReference type="NCBI Taxonomy" id="46514"/>
    <lineage>
        <taxon>Eukaryota</taxon>
        <taxon>Metazoa</taxon>
        <taxon>Echinodermata</taxon>
        <taxon>Eleutherozoa</taxon>
        <taxon>Asterozoa</taxon>
        <taxon>Asteroidea</taxon>
        <taxon>Valvatacea</taxon>
        <taxon>Valvatida</taxon>
        <taxon>Asterinidae</taxon>
        <taxon>Patiria</taxon>
    </lineage>
</organism>
<feature type="compositionally biased region" description="Polar residues" evidence="13">
    <location>
        <begin position="3649"/>
        <end position="3660"/>
    </location>
</feature>
<feature type="domain" description="EGF-like" evidence="16">
    <location>
        <begin position="985"/>
        <end position="1021"/>
    </location>
</feature>
<feature type="disulfide bond" evidence="12">
    <location>
        <begin position="549"/>
        <end position="558"/>
    </location>
</feature>
<feature type="disulfide bond" evidence="12">
    <location>
        <begin position="357"/>
        <end position="366"/>
    </location>
</feature>
<feature type="compositionally biased region" description="Polar residues" evidence="13">
    <location>
        <begin position="1053"/>
        <end position="1069"/>
    </location>
</feature>
<dbReference type="InterPro" id="IPR003961">
    <property type="entry name" value="FN3_dom"/>
</dbReference>
<keyword evidence="8 14" id="KW-1133">Transmembrane helix</keyword>
<dbReference type="SMART" id="SM00060">
    <property type="entry name" value="FN3"/>
    <property type="match status" value="1"/>
</dbReference>
<evidence type="ECO:0000256" key="1">
    <source>
        <dbReference type="ARBA" id="ARBA00004251"/>
    </source>
</evidence>
<feature type="disulfide bond" evidence="12">
    <location>
        <begin position="87"/>
        <end position="96"/>
    </location>
</feature>
<dbReference type="InterPro" id="IPR049883">
    <property type="entry name" value="NOTCH1_EGF-like"/>
</dbReference>
<dbReference type="GO" id="GO:0023052">
    <property type="term" value="P:signaling"/>
    <property type="evidence" value="ECO:0007669"/>
    <property type="project" value="UniProtKB-ARBA"/>
</dbReference>
<feature type="domain" description="EGF-like" evidence="16">
    <location>
        <begin position="484"/>
        <end position="521"/>
    </location>
</feature>
<dbReference type="Pfam" id="PF00041">
    <property type="entry name" value="fn3"/>
    <property type="match status" value="1"/>
</dbReference>
<keyword evidence="2" id="KW-1003">Cell membrane</keyword>
<protein>
    <submittedName>
        <fullName evidence="18">Uncharacterized protein</fullName>
    </submittedName>
</protein>
<feature type="disulfide bond" evidence="12">
    <location>
        <begin position="511"/>
        <end position="520"/>
    </location>
</feature>
<keyword evidence="6" id="KW-0677">Repeat</keyword>
<feature type="domain" description="EGF-like" evidence="16">
    <location>
        <begin position="253"/>
        <end position="290"/>
    </location>
</feature>